<gene>
    <name evidence="1" type="ORF">CPELLU_LOCUS14525</name>
</gene>
<dbReference type="Proteomes" id="UP000789759">
    <property type="component" value="Unassembled WGS sequence"/>
</dbReference>
<evidence type="ECO:0000313" key="2">
    <source>
        <dbReference type="Proteomes" id="UP000789759"/>
    </source>
</evidence>
<evidence type="ECO:0000313" key="1">
    <source>
        <dbReference type="EMBL" id="CAG8748128.1"/>
    </source>
</evidence>
<comment type="caution">
    <text evidence="1">The sequence shown here is derived from an EMBL/GenBank/DDBJ whole genome shotgun (WGS) entry which is preliminary data.</text>
</comment>
<accession>A0A9N9NP61</accession>
<reference evidence="1" key="1">
    <citation type="submission" date="2021-06" db="EMBL/GenBank/DDBJ databases">
        <authorList>
            <person name="Kallberg Y."/>
            <person name="Tangrot J."/>
            <person name="Rosling A."/>
        </authorList>
    </citation>
    <scope>NUCLEOTIDE SEQUENCE</scope>
    <source>
        <strain evidence="1">FL966</strain>
    </source>
</reference>
<organism evidence="1 2">
    <name type="scientific">Cetraspora pellucida</name>
    <dbReference type="NCBI Taxonomy" id="1433469"/>
    <lineage>
        <taxon>Eukaryota</taxon>
        <taxon>Fungi</taxon>
        <taxon>Fungi incertae sedis</taxon>
        <taxon>Mucoromycota</taxon>
        <taxon>Glomeromycotina</taxon>
        <taxon>Glomeromycetes</taxon>
        <taxon>Diversisporales</taxon>
        <taxon>Gigasporaceae</taxon>
        <taxon>Cetraspora</taxon>
    </lineage>
</organism>
<dbReference type="SUPFAM" id="SSF56112">
    <property type="entry name" value="Protein kinase-like (PK-like)"/>
    <property type="match status" value="1"/>
</dbReference>
<sequence>MADTLKESLDRSISEMSLPDFDHKLFTNINQIDQGGSGIIYKSDFGDFKTVVLKKLRILDNDTAKEFIKEFKHHISDNCQNDIIHRQIKAILNDNLPHSQDYQIENLSRLINENSKDLGTALKFDPNDTFTLKQYAKADRLKNNTKTKFFY</sequence>
<name>A0A9N9NP61_9GLOM</name>
<keyword evidence="2" id="KW-1185">Reference proteome</keyword>
<dbReference type="EMBL" id="CAJVQA010017319">
    <property type="protein sequence ID" value="CAG8748128.1"/>
    <property type="molecule type" value="Genomic_DNA"/>
</dbReference>
<protein>
    <submittedName>
        <fullName evidence="1">5071_t:CDS:1</fullName>
    </submittedName>
</protein>
<dbReference type="InterPro" id="IPR011009">
    <property type="entry name" value="Kinase-like_dom_sf"/>
</dbReference>
<proteinExistence type="predicted"/>
<dbReference type="AlphaFoldDB" id="A0A9N9NP61"/>